<accession>A0A3D8I8R2</accession>
<feature type="compositionally biased region" description="Low complexity" evidence="10">
    <location>
        <begin position="52"/>
        <end position="66"/>
    </location>
</feature>
<dbReference type="PANTHER" id="PTHR13891:SF1">
    <property type="entry name" value="CYTOCHROME C OXIDASE ASSEMBLY FACTOR 7"/>
    <property type="match status" value="1"/>
</dbReference>
<keyword evidence="6" id="KW-0802">TPR repeat</keyword>
<dbReference type="AlphaFoldDB" id="A0A3D8I8R2"/>
<evidence type="ECO:0000256" key="7">
    <source>
        <dbReference type="ARBA" id="ARBA00023157"/>
    </source>
</evidence>
<keyword evidence="9" id="KW-0732">Signal</keyword>
<dbReference type="Gene3D" id="1.25.40.10">
    <property type="entry name" value="Tetratricopeptide repeat domain"/>
    <property type="match status" value="1"/>
</dbReference>
<dbReference type="InterPro" id="IPR006597">
    <property type="entry name" value="Sel1-like"/>
</dbReference>
<evidence type="ECO:0000256" key="4">
    <source>
        <dbReference type="ARBA" id="ARBA00022737"/>
    </source>
</evidence>
<keyword evidence="12" id="KW-1185">Reference proteome</keyword>
<keyword evidence="7" id="KW-1015">Disulfide bond</keyword>
<evidence type="ECO:0000256" key="3">
    <source>
        <dbReference type="ARBA" id="ARBA00012865"/>
    </source>
</evidence>
<comment type="function">
    <text evidence="9">Hydrolyzes 6-aminopenicillinic acid and 7-aminocephalosporanic acid (ACA) derivatives.</text>
</comment>
<dbReference type="Pfam" id="PF08238">
    <property type="entry name" value="Sel1"/>
    <property type="match status" value="6"/>
</dbReference>
<dbReference type="PANTHER" id="PTHR13891">
    <property type="entry name" value="CYTOCHROME C OXIDASE ASSEMBLY FACTOR 7"/>
    <property type="match status" value="1"/>
</dbReference>
<dbReference type="SMART" id="SM00671">
    <property type="entry name" value="SEL1"/>
    <property type="match status" value="5"/>
</dbReference>
<evidence type="ECO:0000256" key="6">
    <source>
        <dbReference type="ARBA" id="ARBA00022803"/>
    </source>
</evidence>
<evidence type="ECO:0000256" key="9">
    <source>
        <dbReference type="RuleBase" id="RU366075"/>
    </source>
</evidence>
<dbReference type="EMBL" id="NXLR01000001">
    <property type="protein sequence ID" value="RDU61164.1"/>
    <property type="molecule type" value="Genomic_DNA"/>
</dbReference>
<evidence type="ECO:0000256" key="2">
    <source>
        <dbReference type="ARBA" id="ARBA00008486"/>
    </source>
</evidence>
<organism evidence="11 12">
    <name type="scientific">Helicobacter marmotae</name>
    <dbReference type="NCBI Taxonomy" id="152490"/>
    <lineage>
        <taxon>Bacteria</taxon>
        <taxon>Pseudomonadati</taxon>
        <taxon>Campylobacterota</taxon>
        <taxon>Epsilonproteobacteria</taxon>
        <taxon>Campylobacterales</taxon>
        <taxon>Helicobacteraceae</taxon>
        <taxon>Helicobacter</taxon>
    </lineage>
</organism>
<comment type="subcellular location">
    <subcellularLocation>
        <location evidence="9">Secreted</location>
    </subcellularLocation>
</comment>
<dbReference type="GO" id="GO:0046677">
    <property type="term" value="P:response to antibiotic"/>
    <property type="evidence" value="ECO:0007669"/>
    <property type="project" value="UniProtKB-KW"/>
</dbReference>
<gene>
    <name evidence="11" type="ORF">CQA63_01270</name>
</gene>
<evidence type="ECO:0000313" key="11">
    <source>
        <dbReference type="EMBL" id="RDU61164.1"/>
    </source>
</evidence>
<comment type="caution">
    <text evidence="11">The sequence shown here is derived from an EMBL/GenBank/DDBJ whole genome shotgun (WGS) entry which is preliminary data.</text>
</comment>
<dbReference type="InterPro" id="IPR040239">
    <property type="entry name" value="HcpB-like"/>
</dbReference>
<comment type="catalytic activity">
    <reaction evidence="1 9">
        <text>a beta-lactam + H2O = a substituted beta-amino acid</text>
        <dbReference type="Rhea" id="RHEA:20401"/>
        <dbReference type="ChEBI" id="CHEBI:15377"/>
        <dbReference type="ChEBI" id="CHEBI:35627"/>
        <dbReference type="ChEBI" id="CHEBI:140347"/>
        <dbReference type="EC" id="3.5.2.6"/>
    </reaction>
</comment>
<proteinExistence type="inferred from homology"/>
<sequence>MMKIMFRLVYALACIVAVSLAEPEESEGAIATSPSSGATSTPASTPAPTPAAPQASTPTTQNTSSAGLLDSLPLTPANQVDGAPLDDMLENINQSNTTLRAAMGFAKDGDYESALGLFAQSCEQGNAAGCFGTGLIYMYGANNGMPQPQKAVDYYYKACVGGDAVACANLAMAYDNGQGVKEDKDQAAQLYEVACQGGDSLGCTNIGWMYANGVGVKKDYQKALALYNRACQLGSDLGCYNLGLMSNTYNIYGMTKDTMSYVEMNYVACQQGDIVGCGNLGWMYATGSNGADKSYYNAAKYFTIACDSGHIQSCNNLGVLYDGGFGVRQDKRKALELFGLACDYGLESGCENYSLMKTKGSVSSGSSLLFGIK</sequence>
<evidence type="ECO:0000256" key="1">
    <source>
        <dbReference type="ARBA" id="ARBA00001526"/>
    </source>
</evidence>
<dbReference type="InterPro" id="IPR011990">
    <property type="entry name" value="TPR-like_helical_dom_sf"/>
</dbReference>
<name>A0A3D8I8R2_9HELI</name>
<dbReference type="SUPFAM" id="SSF81901">
    <property type="entry name" value="HCP-like"/>
    <property type="match status" value="2"/>
</dbReference>
<protein>
    <recommendedName>
        <fullName evidence="3 9">Beta-lactamase</fullName>
        <ecNumber evidence="3 9">3.5.2.6</ecNumber>
    </recommendedName>
</protein>
<feature type="signal peptide" evidence="9">
    <location>
        <begin position="1"/>
        <end position="21"/>
    </location>
</feature>
<keyword evidence="5 9" id="KW-0378">Hydrolase</keyword>
<dbReference type="OrthoDB" id="9772133at2"/>
<dbReference type="EC" id="3.5.2.6" evidence="3 9"/>
<dbReference type="GO" id="GO:0008800">
    <property type="term" value="F:beta-lactamase activity"/>
    <property type="evidence" value="ECO:0007669"/>
    <property type="project" value="UniProtKB-UniRule"/>
</dbReference>
<dbReference type="GO" id="GO:0005576">
    <property type="term" value="C:extracellular region"/>
    <property type="evidence" value="ECO:0007669"/>
    <property type="project" value="UniProtKB-SubCell"/>
</dbReference>
<keyword evidence="8" id="KW-0046">Antibiotic resistance</keyword>
<evidence type="ECO:0000256" key="8">
    <source>
        <dbReference type="ARBA" id="ARBA00023251"/>
    </source>
</evidence>
<evidence type="ECO:0000256" key="5">
    <source>
        <dbReference type="ARBA" id="ARBA00022801"/>
    </source>
</evidence>
<evidence type="ECO:0000256" key="10">
    <source>
        <dbReference type="SAM" id="MobiDB-lite"/>
    </source>
</evidence>
<evidence type="ECO:0000313" key="12">
    <source>
        <dbReference type="Proteomes" id="UP000256599"/>
    </source>
</evidence>
<comment type="similarity">
    <text evidence="2 9">Belongs to the hcp beta-lactamase family.</text>
</comment>
<dbReference type="Proteomes" id="UP000256599">
    <property type="component" value="Unassembled WGS sequence"/>
</dbReference>
<keyword evidence="4" id="KW-0677">Repeat</keyword>
<feature type="region of interest" description="Disordered" evidence="10">
    <location>
        <begin position="28"/>
        <end position="73"/>
    </location>
</feature>
<reference evidence="11 12" key="1">
    <citation type="submission" date="2018-04" db="EMBL/GenBank/DDBJ databases">
        <title>Novel Campyloabacter and Helicobacter Species and Strains.</title>
        <authorList>
            <person name="Mannion A.J."/>
            <person name="Shen Z."/>
            <person name="Fox J.G."/>
        </authorList>
    </citation>
    <scope>NUCLEOTIDE SEQUENCE [LARGE SCALE GENOMIC DNA]</scope>
    <source>
        <strain evidence="11 12">MIT 98-6070</strain>
    </source>
</reference>
<feature type="chain" id="PRO_5023963361" description="Beta-lactamase" evidence="9">
    <location>
        <begin position="22"/>
        <end position="373"/>
    </location>
</feature>
<feature type="compositionally biased region" description="Low complexity" evidence="10">
    <location>
        <begin position="31"/>
        <end position="44"/>
    </location>
</feature>
<dbReference type="RefSeq" id="WP_104699098.1">
    <property type="nucleotide sequence ID" value="NZ_FZPP01000003.1"/>
</dbReference>
<keyword evidence="9" id="KW-0964">Secreted</keyword>